<organism evidence="1 2">
    <name type="scientific">Haemophilus paracuniculus</name>
    <dbReference type="NCBI Taxonomy" id="734"/>
    <lineage>
        <taxon>Bacteria</taxon>
        <taxon>Pseudomonadati</taxon>
        <taxon>Pseudomonadota</taxon>
        <taxon>Gammaproteobacteria</taxon>
        <taxon>Pasteurellales</taxon>
        <taxon>Pasteurellaceae</taxon>
        <taxon>Haemophilus</taxon>
    </lineage>
</organism>
<gene>
    <name evidence="1" type="ORF">B0187_09925</name>
</gene>
<protein>
    <submittedName>
        <fullName evidence="1">Uncharacterized protein</fullName>
    </submittedName>
</protein>
<dbReference type="AlphaFoldDB" id="A0A1T0AMM5"/>
<comment type="caution">
    <text evidence="1">The sequence shown here is derived from an EMBL/GenBank/DDBJ whole genome shotgun (WGS) entry which is preliminary data.</text>
</comment>
<dbReference type="RefSeq" id="WP_078237691.1">
    <property type="nucleotide sequence ID" value="NZ_MUYA01000021.1"/>
</dbReference>
<sequence length="127" mass="15048">MASQSFYFEEKDIHLHLIDIFRLKEIWEQQGYIEIVDSNHSGFRAYGIAKDSNKYPNQYKDLYHARLKNNSPDPLIILRITEDQNKKGYFAIKILTLAKHSNVFDQKNNDLLKDYVINILKKSEKNK</sequence>
<name>A0A1T0AMM5_9PAST</name>
<proteinExistence type="predicted"/>
<evidence type="ECO:0000313" key="1">
    <source>
        <dbReference type="EMBL" id="OOR97181.1"/>
    </source>
</evidence>
<keyword evidence="2" id="KW-1185">Reference proteome</keyword>
<reference evidence="1 2" key="1">
    <citation type="submission" date="2017-02" db="EMBL/GenBank/DDBJ databases">
        <title>Draft genome sequence of Haemophilus paracuniculus CCUG 43573 type strain.</title>
        <authorList>
            <person name="Engstrom-Jakobsson H."/>
            <person name="Salva-Serra F."/>
            <person name="Thorell K."/>
            <person name="Gonzales-Siles L."/>
            <person name="Karlsson R."/>
            <person name="Boulund F."/>
            <person name="Engstrand L."/>
            <person name="Kristiansson E."/>
            <person name="Moore E."/>
        </authorList>
    </citation>
    <scope>NUCLEOTIDE SEQUENCE [LARGE SCALE GENOMIC DNA]</scope>
    <source>
        <strain evidence="1 2">CCUG 43573</strain>
    </source>
</reference>
<dbReference type="EMBL" id="MUYA01000021">
    <property type="protein sequence ID" value="OOR97181.1"/>
    <property type="molecule type" value="Genomic_DNA"/>
</dbReference>
<evidence type="ECO:0000313" key="2">
    <source>
        <dbReference type="Proteomes" id="UP000190867"/>
    </source>
</evidence>
<dbReference type="Proteomes" id="UP000190867">
    <property type="component" value="Unassembled WGS sequence"/>
</dbReference>
<accession>A0A1T0AMM5</accession>